<proteinExistence type="predicted"/>
<feature type="chain" id="PRO_5034079279" evidence="1">
    <location>
        <begin position="20"/>
        <end position="190"/>
    </location>
</feature>
<comment type="caution">
    <text evidence="2">The sequence shown here is derived from an EMBL/GenBank/DDBJ whole genome shotgun (WGS) entry which is preliminary data.</text>
</comment>
<name>A0A8H3PKV6_9LECA</name>
<gene>
    <name evidence="2" type="ORF">ALECFALPRED_010501</name>
</gene>
<feature type="signal peptide" evidence="1">
    <location>
        <begin position="1"/>
        <end position="19"/>
    </location>
</feature>
<organism evidence="2 3">
    <name type="scientific">Alectoria fallacina</name>
    <dbReference type="NCBI Taxonomy" id="1903189"/>
    <lineage>
        <taxon>Eukaryota</taxon>
        <taxon>Fungi</taxon>
        <taxon>Dikarya</taxon>
        <taxon>Ascomycota</taxon>
        <taxon>Pezizomycotina</taxon>
        <taxon>Lecanoromycetes</taxon>
        <taxon>OSLEUM clade</taxon>
        <taxon>Lecanoromycetidae</taxon>
        <taxon>Lecanorales</taxon>
        <taxon>Lecanorineae</taxon>
        <taxon>Parmeliaceae</taxon>
        <taxon>Alectoria</taxon>
    </lineage>
</organism>
<protein>
    <submittedName>
        <fullName evidence="2">Uncharacterized protein</fullName>
    </submittedName>
</protein>
<reference evidence="2" key="1">
    <citation type="submission" date="2021-03" db="EMBL/GenBank/DDBJ databases">
        <authorList>
            <person name="Tagirdzhanova G."/>
        </authorList>
    </citation>
    <scope>NUCLEOTIDE SEQUENCE</scope>
</reference>
<accession>A0A8H3PKV6</accession>
<dbReference type="AlphaFoldDB" id="A0A8H3PKV6"/>
<keyword evidence="1" id="KW-0732">Signal</keyword>
<sequence>MHSAAILSLLLPMIFSIKALILPLEPVPQNLTASNLLPLPYNSSITTANPTLTYYIPETQMILYINYFPHFQIPRENLMTAINNIRNRMAHHIEDKGDTWLLPGDDPIIERTAGVESGNWNIIIQSSPVTVHLTYGDVLNLMEGWENLINGQVGPCQMFAAIQNSRRGQIGRLRMFRPGGTVESGDLLVD</sequence>
<dbReference type="OrthoDB" id="5332033at2759"/>
<evidence type="ECO:0000313" key="3">
    <source>
        <dbReference type="Proteomes" id="UP000664203"/>
    </source>
</evidence>
<keyword evidence="3" id="KW-1185">Reference proteome</keyword>
<dbReference type="Proteomes" id="UP000664203">
    <property type="component" value="Unassembled WGS sequence"/>
</dbReference>
<evidence type="ECO:0000313" key="2">
    <source>
        <dbReference type="EMBL" id="CAF9943055.1"/>
    </source>
</evidence>
<evidence type="ECO:0000256" key="1">
    <source>
        <dbReference type="SAM" id="SignalP"/>
    </source>
</evidence>
<dbReference type="EMBL" id="CAJPDR010000876">
    <property type="protein sequence ID" value="CAF9943055.1"/>
    <property type="molecule type" value="Genomic_DNA"/>
</dbReference>